<feature type="chain" id="PRO_5016310491" evidence="2">
    <location>
        <begin position="22"/>
        <end position="335"/>
    </location>
</feature>
<keyword evidence="5" id="KW-1185">Reference proteome</keyword>
<dbReference type="Gene3D" id="2.120.10.30">
    <property type="entry name" value="TolB, C-terminal domain"/>
    <property type="match status" value="1"/>
</dbReference>
<dbReference type="OrthoDB" id="241638at2"/>
<dbReference type="InterPro" id="IPR051262">
    <property type="entry name" value="SMP-30/CGR1_Lactonase"/>
</dbReference>
<dbReference type="InterPro" id="IPR013658">
    <property type="entry name" value="SGL"/>
</dbReference>
<comment type="caution">
    <text evidence="4">The sequence shown here is derived from an EMBL/GenBank/DDBJ whole genome shotgun (WGS) entry which is preliminary data.</text>
</comment>
<dbReference type="AlphaFoldDB" id="A0A315Z0S8"/>
<keyword evidence="2" id="KW-0732">Signal</keyword>
<dbReference type="InterPro" id="IPR011042">
    <property type="entry name" value="6-blade_b-propeller_TolB-like"/>
</dbReference>
<reference evidence="4 5" key="1">
    <citation type="submission" date="2018-03" db="EMBL/GenBank/DDBJ databases">
        <title>Genomic Encyclopedia of Archaeal and Bacterial Type Strains, Phase II (KMG-II): from individual species to whole genera.</title>
        <authorList>
            <person name="Goeker M."/>
        </authorList>
    </citation>
    <scope>NUCLEOTIDE SEQUENCE [LARGE SCALE GENOMIC DNA]</scope>
    <source>
        <strain evidence="4 5">DSM 28229</strain>
    </source>
</reference>
<dbReference type="Proteomes" id="UP000245535">
    <property type="component" value="Unassembled WGS sequence"/>
</dbReference>
<dbReference type="PANTHER" id="PTHR47572">
    <property type="entry name" value="LIPOPROTEIN-RELATED"/>
    <property type="match status" value="1"/>
</dbReference>
<sequence>MKKRFQLVAVLLSLFTSCQTATEQREKENVGTVEFSTEEMKALFAEDTQVEFLAEGFSWAEGPLWLEESNRLIFTDVPQNKIHQWSEANGLSLYLEGAGYKSQETLKGSNLGANGLQLNEKGQLVMCQHGGRQVAVLESSLETPEANFTSLAGSYEGKSLNSPNDLIFDKLGNLYFTDPPYGLEGRDVQKDLPFNGVYKLDTEDQLILLDSTLTRPNGVGISTDGKTLYVANSDPKKSIWMAYDITETGVENARLFYDATEWVGEKYKGLPDGLKVHSSGNIFATGPGGVWVFSPEGKVVGKISTPMPVANCAFDTKEEYIYLTANDKLLRVKLK</sequence>
<dbReference type="Pfam" id="PF08450">
    <property type="entry name" value="SGL"/>
    <property type="match status" value="1"/>
</dbReference>
<evidence type="ECO:0000256" key="1">
    <source>
        <dbReference type="ARBA" id="ARBA00022801"/>
    </source>
</evidence>
<evidence type="ECO:0000313" key="5">
    <source>
        <dbReference type="Proteomes" id="UP000245535"/>
    </source>
</evidence>
<feature type="domain" description="SMP-30/Gluconolactonase/LRE-like region" evidence="3">
    <location>
        <begin position="59"/>
        <end position="324"/>
    </location>
</feature>
<dbReference type="RefSeq" id="WP_109622631.1">
    <property type="nucleotide sequence ID" value="NZ_QGDO01000009.1"/>
</dbReference>
<gene>
    <name evidence="4" type="ORF">BC781_109181</name>
</gene>
<evidence type="ECO:0000256" key="2">
    <source>
        <dbReference type="SAM" id="SignalP"/>
    </source>
</evidence>
<evidence type="ECO:0000313" key="4">
    <source>
        <dbReference type="EMBL" id="PWJ36162.1"/>
    </source>
</evidence>
<feature type="signal peptide" evidence="2">
    <location>
        <begin position="1"/>
        <end position="21"/>
    </location>
</feature>
<protein>
    <submittedName>
        <fullName evidence="4">Gluconolactonase</fullName>
    </submittedName>
</protein>
<keyword evidence="1" id="KW-0378">Hydrolase</keyword>
<evidence type="ECO:0000259" key="3">
    <source>
        <dbReference type="Pfam" id="PF08450"/>
    </source>
</evidence>
<dbReference type="PROSITE" id="PS51257">
    <property type="entry name" value="PROKAR_LIPOPROTEIN"/>
    <property type="match status" value="1"/>
</dbReference>
<dbReference type="PANTHER" id="PTHR47572:SF4">
    <property type="entry name" value="LACTONASE DRP35"/>
    <property type="match status" value="1"/>
</dbReference>
<dbReference type="EMBL" id="QGDO01000009">
    <property type="protein sequence ID" value="PWJ36162.1"/>
    <property type="molecule type" value="Genomic_DNA"/>
</dbReference>
<name>A0A315Z0S8_SEDFL</name>
<organism evidence="4 5">
    <name type="scientific">Sediminitomix flava</name>
    <dbReference type="NCBI Taxonomy" id="379075"/>
    <lineage>
        <taxon>Bacteria</taxon>
        <taxon>Pseudomonadati</taxon>
        <taxon>Bacteroidota</taxon>
        <taxon>Cytophagia</taxon>
        <taxon>Cytophagales</taxon>
        <taxon>Flammeovirgaceae</taxon>
        <taxon>Sediminitomix</taxon>
    </lineage>
</organism>
<dbReference type="SUPFAM" id="SSF63829">
    <property type="entry name" value="Calcium-dependent phosphotriesterase"/>
    <property type="match status" value="1"/>
</dbReference>
<accession>A0A315Z0S8</accession>
<dbReference type="GO" id="GO:0016787">
    <property type="term" value="F:hydrolase activity"/>
    <property type="evidence" value="ECO:0007669"/>
    <property type="project" value="UniProtKB-KW"/>
</dbReference>
<proteinExistence type="predicted"/>